<dbReference type="GO" id="GO:0006629">
    <property type="term" value="P:lipid metabolic process"/>
    <property type="evidence" value="ECO:0007669"/>
    <property type="project" value="InterPro"/>
</dbReference>
<sequence length="573" mass="62406">MRCWLLATTALALVPLRQRSHRPPTRRRAEPQRFPFASPFPFGRPTNSTQNAAPPPAASTNANGPQLPFASPFPFGGADEAPTANGQRTAAWRLPFDDSRVDTVLKALPVDAAQLLPALQRFRERAEGDNYELIQQVSRQAERALSGENPLKLAQGVLGGALAERLPSNVDPRSRALAEKLLRDVDAYPEAAFPSDLVQTVSLDDERPFLEGATLCASLSSAVYANANARAALRSLGRAHVASGRTHDVAWSIVDGVRDGRLERHVVLRGFDASDDTGDNVLLVKRVLCARPVPIPLDTQAFPRSWDAVDNYRSDENVPEVVAHAGFLFLAEALLDDLAPYLDVAPEHNLIFTGHSIGGALAGLCTVLARTRDDDRILTKPSAVVFAPLPCLKSSEDTVLAALDLDETVVRSFVQPWDPLVRWFTEHDPCYPLVADSLDDDIYTLFASGPPRVLRNVARAILAAAEDWPAVRSVYLQEANQTFDHLGEAHLLMPAQAARYLADRLFALVVDVPETIILVRCAASDLPEALDHAFKLEEFSISLAPAGLRSFIHHFHPAYSAPLEELVSPSGGD</sequence>
<evidence type="ECO:0000313" key="4">
    <source>
        <dbReference type="EMBL" id="CAH0373073.1"/>
    </source>
</evidence>
<feature type="region of interest" description="Disordered" evidence="1">
    <location>
        <begin position="17"/>
        <end position="83"/>
    </location>
</feature>
<protein>
    <recommendedName>
        <fullName evidence="3">Fungal lipase-type domain-containing protein</fullName>
    </recommendedName>
</protein>
<evidence type="ECO:0000259" key="3">
    <source>
        <dbReference type="Pfam" id="PF01764"/>
    </source>
</evidence>
<dbReference type="Pfam" id="PF01764">
    <property type="entry name" value="Lipase_3"/>
    <property type="match status" value="1"/>
</dbReference>
<proteinExistence type="predicted"/>
<dbReference type="InterPro" id="IPR002921">
    <property type="entry name" value="Fungal_lipase-type"/>
</dbReference>
<reference evidence="4" key="1">
    <citation type="submission" date="2021-11" db="EMBL/GenBank/DDBJ databases">
        <authorList>
            <consortium name="Genoscope - CEA"/>
            <person name="William W."/>
        </authorList>
    </citation>
    <scope>NUCLEOTIDE SEQUENCE</scope>
</reference>
<feature type="signal peptide" evidence="2">
    <location>
        <begin position="1"/>
        <end position="19"/>
    </location>
</feature>
<dbReference type="AlphaFoldDB" id="A0A8J2SIY3"/>
<evidence type="ECO:0000313" key="5">
    <source>
        <dbReference type="Proteomes" id="UP000789595"/>
    </source>
</evidence>
<dbReference type="Proteomes" id="UP000789595">
    <property type="component" value="Unassembled WGS sequence"/>
</dbReference>
<name>A0A8J2SIY3_9STRA</name>
<dbReference type="SUPFAM" id="SSF53474">
    <property type="entry name" value="alpha/beta-Hydrolases"/>
    <property type="match status" value="1"/>
</dbReference>
<accession>A0A8J2SIY3</accession>
<dbReference type="Gene3D" id="3.40.50.1820">
    <property type="entry name" value="alpha/beta hydrolase"/>
    <property type="match status" value="1"/>
</dbReference>
<evidence type="ECO:0000256" key="2">
    <source>
        <dbReference type="SAM" id="SignalP"/>
    </source>
</evidence>
<evidence type="ECO:0000256" key="1">
    <source>
        <dbReference type="SAM" id="MobiDB-lite"/>
    </source>
</evidence>
<gene>
    <name evidence="4" type="ORF">PECAL_4P02440</name>
</gene>
<feature type="compositionally biased region" description="Low complexity" evidence="1">
    <location>
        <begin position="45"/>
        <end position="63"/>
    </location>
</feature>
<comment type="caution">
    <text evidence="4">The sequence shown here is derived from an EMBL/GenBank/DDBJ whole genome shotgun (WGS) entry which is preliminary data.</text>
</comment>
<keyword evidence="5" id="KW-1185">Reference proteome</keyword>
<feature type="domain" description="Fungal lipase-type" evidence="3">
    <location>
        <begin position="320"/>
        <end position="387"/>
    </location>
</feature>
<organism evidence="4 5">
    <name type="scientific">Pelagomonas calceolata</name>
    <dbReference type="NCBI Taxonomy" id="35677"/>
    <lineage>
        <taxon>Eukaryota</taxon>
        <taxon>Sar</taxon>
        <taxon>Stramenopiles</taxon>
        <taxon>Ochrophyta</taxon>
        <taxon>Pelagophyceae</taxon>
        <taxon>Pelagomonadales</taxon>
        <taxon>Pelagomonadaceae</taxon>
        <taxon>Pelagomonas</taxon>
    </lineage>
</organism>
<dbReference type="OrthoDB" id="438440at2759"/>
<keyword evidence="2" id="KW-0732">Signal</keyword>
<feature type="chain" id="PRO_5035248962" description="Fungal lipase-type domain-containing protein" evidence="2">
    <location>
        <begin position="20"/>
        <end position="573"/>
    </location>
</feature>
<dbReference type="InterPro" id="IPR029058">
    <property type="entry name" value="AB_hydrolase_fold"/>
</dbReference>
<dbReference type="EMBL" id="CAKKNE010000004">
    <property type="protein sequence ID" value="CAH0373073.1"/>
    <property type="molecule type" value="Genomic_DNA"/>
</dbReference>